<feature type="compositionally biased region" description="Basic and acidic residues" evidence="1">
    <location>
        <begin position="15"/>
        <end position="24"/>
    </location>
</feature>
<dbReference type="EMBL" id="FXAN01000050">
    <property type="protein sequence ID" value="SMG00200.1"/>
    <property type="molecule type" value="Genomic_DNA"/>
</dbReference>
<evidence type="ECO:0000313" key="2">
    <source>
        <dbReference type="EMBL" id="SMG00200.1"/>
    </source>
</evidence>
<evidence type="ECO:0000313" key="3">
    <source>
        <dbReference type="Proteomes" id="UP000198460"/>
    </source>
</evidence>
<evidence type="ECO:0000256" key="1">
    <source>
        <dbReference type="SAM" id="MobiDB-lite"/>
    </source>
</evidence>
<dbReference type="Proteomes" id="UP000198460">
    <property type="component" value="Unassembled WGS sequence"/>
</dbReference>
<reference evidence="2 3" key="1">
    <citation type="submission" date="2017-04" db="EMBL/GenBank/DDBJ databases">
        <authorList>
            <person name="Afonso C.L."/>
            <person name="Miller P.J."/>
            <person name="Scott M.A."/>
            <person name="Spackman E."/>
            <person name="Goraichik I."/>
            <person name="Dimitrov K.M."/>
            <person name="Suarez D.L."/>
            <person name="Swayne D.E."/>
        </authorList>
    </citation>
    <scope>NUCLEOTIDE SEQUENCE [LARGE SCALE GENOMIC DNA]</scope>
    <source>
        <strain evidence="2">LMG 28154</strain>
    </source>
</reference>
<name>A0A238H4Q4_9BURK</name>
<proteinExistence type="predicted"/>
<dbReference type="AlphaFoldDB" id="A0A238H4Q4"/>
<accession>A0A238H4Q4</accession>
<protein>
    <submittedName>
        <fullName evidence="2">Uncharacterized protein</fullName>
    </submittedName>
</protein>
<organism evidence="2 3">
    <name type="scientific">Burkholderia singularis</name>
    <dbReference type="NCBI Taxonomy" id="1503053"/>
    <lineage>
        <taxon>Bacteria</taxon>
        <taxon>Pseudomonadati</taxon>
        <taxon>Pseudomonadota</taxon>
        <taxon>Betaproteobacteria</taxon>
        <taxon>Burkholderiales</taxon>
        <taxon>Burkholderiaceae</taxon>
        <taxon>Burkholderia</taxon>
        <taxon>pseudomallei group</taxon>
    </lineage>
</organism>
<gene>
    <name evidence="2" type="ORF">BSIN_0325</name>
</gene>
<feature type="region of interest" description="Disordered" evidence="1">
    <location>
        <begin position="1"/>
        <end position="44"/>
    </location>
</feature>
<sequence length="44" mass="5041">MRRLRRMTSPPEIGARGRHDEAWRRSRHRAAPADGSLKFSRGGP</sequence>